<sequence length="174" mass="18901">MALAPLNLNQPTNQEVIFCEELLNDTTEEITKVLKSQGMTLKPSKLLKGRTPLRGNSYVSKLKNTVDPKCYQALPTATSLYSVQITLSTAPIQEQDPIPCCKGSDSHDVSGFTTVKKKKAKERSASLNDAENKTNFVVASKSSLQDSMPTSVQANFSLKSIPKADGATVNDHDK</sequence>
<proteinExistence type="predicted"/>
<protein>
    <submittedName>
        <fullName evidence="2">Uncharacterized protein</fullName>
    </submittedName>
</protein>
<accession>A0A4Y2RII7</accession>
<name>A0A4Y2RII7_ARAVE</name>
<reference evidence="2 3" key="1">
    <citation type="journal article" date="2019" name="Sci. Rep.">
        <title>Orb-weaving spider Araneus ventricosus genome elucidates the spidroin gene catalogue.</title>
        <authorList>
            <person name="Kono N."/>
            <person name="Nakamura H."/>
            <person name="Ohtoshi R."/>
            <person name="Moran D.A.P."/>
            <person name="Shinohara A."/>
            <person name="Yoshida Y."/>
            <person name="Fujiwara M."/>
            <person name="Mori M."/>
            <person name="Tomita M."/>
            <person name="Arakawa K."/>
        </authorList>
    </citation>
    <scope>NUCLEOTIDE SEQUENCE [LARGE SCALE GENOMIC DNA]</scope>
</reference>
<dbReference type="EMBL" id="BGPR01017142">
    <property type="protein sequence ID" value="GBN75221.1"/>
    <property type="molecule type" value="Genomic_DNA"/>
</dbReference>
<dbReference type="Proteomes" id="UP000499080">
    <property type="component" value="Unassembled WGS sequence"/>
</dbReference>
<evidence type="ECO:0000313" key="2">
    <source>
        <dbReference type="EMBL" id="GBN75230.1"/>
    </source>
</evidence>
<evidence type="ECO:0000313" key="3">
    <source>
        <dbReference type="Proteomes" id="UP000499080"/>
    </source>
</evidence>
<dbReference type="AlphaFoldDB" id="A0A4Y2RII7"/>
<keyword evidence="3" id="KW-1185">Reference proteome</keyword>
<dbReference type="EMBL" id="BGPR01017143">
    <property type="protein sequence ID" value="GBN75230.1"/>
    <property type="molecule type" value="Genomic_DNA"/>
</dbReference>
<evidence type="ECO:0000313" key="1">
    <source>
        <dbReference type="EMBL" id="GBN75221.1"/>
    </source>
</evidence>
<organism evidence="2 3">
    <name type="scientific">Araneus ventricosus</name>
    <name type="common">Orbweaver spider</name>
    <name type="synonym">Epeira ventricosa</name>
    <dbReference type="NCBI Taxonomy" id="182803"/>
    <lineage>
        <taxon>Eukaryota</taxon>
        <taxon>Metazoa</taxon>
        <taxon>Ecdysozoa</taxon>
        <taxon>Arthropoda</taxon>
        <taxon>Chelicerata</taxon>
        <taxon>Arachnida</taxon>
        <taxon>Araneae</taxon>
        <taxon>Araneomorphae</taxon>
        <taxon>Entelegynae</taxon>
        <taxon>Araneoidea</taxon>
        <taxon>Araneidae</taxon>
        <taxon>Araneus</taxon>
    </lineage>
</organism>
<comment type="caution">
    <text evidence="2">The sequence shown here is derived from an EMBL/GenBank/DDBJ whole genome shotgun (WGS) entry which is preliminary data.</text>
</comment>
<gene>
    <name evidence="1" type="ORF">AVEN_244116_1</name>
    <name evidence="2" type="ORF">AVEN_54973_1</name>
</gene>